<dbReference type="FunFam" id="3.40.50.12780:FF:000012">
    <property type="entry name" value="Non-ribosomal peptide synthetase"/>
    <property type="match status" value="7"/>
</dbReference>
<dbReference type="Gene3D" id="3.30.300.30">
    <property type="match status" value="7"/>
</dbReference>
<dbReference type="Pfam" id="PF13193">
    <property type="entry name" value="AMP-binding_C"/>
    <property type="match status" value="7"/>
</dbReference>
<dbReference type="Pfam" id="PF00668">
    <property type="entry name" value="Condensation"/>
    <property type="match status" value="7"/>
</dbReference>
<name>A0A239MVS1_9ACTN</name>
<dbReference type="SMART" id="SM00823">
    <property type="entry name" value="PKS_PP"/>
    <property type="match status" value="7"/>
</dbReference>
<evidence type="ECO:0000256" key="3">
    <source>
        <dbReference type="ARBA" id="ARBA00022450"/>
    </source>
</evidence>
<dbReference type="FunFam" id="2.30.38.10:FF:000001">
    <property type="entry name" value="Non-ribosomal peptide synthetase PvdI"/>
    <property type="match status" value="7"/>
</dbReference>
<dbReference type="Gene3D" id="1.10.1200.10">
    <property type="entry name" value="ACP-like"/>
    <property type="match status" value="5"/>
</dbReference>
<dbReference type="EMBL" id="FZOF01000027">
    <property type="protein sequence ID" value="SNT45959.1"/>
    <property type="molecule type" value="Genomic_DNA"/>
</dbReference>
<evidence type="ECO:0000313" key="7">
    <source>
        <dbReference type="EMBL" id="SNT45959.1"/>
    </source>
</evidence>
<dbReference type="CDD" id="cd05930">
    <property type="entry name" value="A_NRPS"/>
    <property type="match status" value="1"/>
</dbReference>
<dbReference type="SUPFAM" id="SSF53474">
    <property type="entry name" value="alpha/beta-Hydrolases"/>
    <property type="match status" value="1"/>
</dbReference>
<organism evidence="7 8">
    <name type="scientific">Actinacidiphila glaucinigra</name>
    <dbReference type="NCBI Taxonomy" id="235986"/>
    <lineage>
        <taxon>Bacteria</taxon>
        <taxon>Bacillati</taxon>
        <taxon>Actinomycetota</taxon>
        <taxon>Actinomycetes</taxon>
        <taxon>Kitasatosporales</taxon>
        <taxon>Streptomycetaceae</taxon>
        <taxon>Actinacidiphila</taxon>
    </lineage>
</organism>
<dbReference type="InterPro" id="IPR023213">
    <property type="entry name" value="CAT-like_dom_sf"/>
</dbReference>
<evidence type="ECO:0000256" key="1">
    <source>
        <dbReference type="ARBA" id="ARBA00001957"/>
    </source>
</evidence>
<comment type="similarity">
    <text evidence="2">Belongs to the ATP-dependent AMP-binding enzyme family.</text>
</comment>
<accession>A0A239MVS1</accession>
<dbReference type="InterPro" id="IPR025110">
    <property type="entry name" value="AMP-bd_C"/>
</dbReference>
<evidence type="ECO:0000256" key="5">
    <source>
        <dbReference type="ARBA" id="ARBA00022598"/>
    </source>
</evidence>
<dbReference type="CDD" id="cd17646">
    <property type="entry name" value="A_NRPS_AB3403-like"/>
    <property type="match status" value="2"/>
</dbReference>
<dbReference type="InterPro" id="IPR020845">
    <property type="entry name" value="AMP-binding_CS"/>
</dbReference>
<keyword evidence="3" id="KW-0596">Phosphopantetheine</keyword>
<evidence type="ECO:0000259" key="6">
    <source>
        <dbReference type="PROSITE" id="PS50075"/>
    </source>
</evidence>
<proteinExistence type="inferred from homology"/>
<dbReference type="FunFam" id="1.10.1200.10:FF:000005">
    <property type="entry name" value="Nonribosomal peptide synthetase 1"/>
    <property type="match status" value="2"/>
</dbReference>
<dbReference type="InterPro" id="IPR010071">
    <property type="entry name" value="AA_adenyl_dom"/>
</dbReference>
<dbReference type="InterPro" id="IPR029058">
    <property type="entry name" value="AB_hydrolase_fold"/>
</dbReference>
<feature type="domain" description="Carrier" evidence="6">
    <location>
        <begin position="976"/>
        <end position="1050"/>
    </location>
</feature>
<dbReference type="Pfam" id="PF00501">
    <property type="entry name" value="AMP-binding"/>
    <property type="match status" value="7"/>
</dbReference>
<dbReference type="GO" id="GO:0043041">
    <property type="term" value="P:amino acid activation for nonribosomal peptide biosynthetic process"/>
    <property type="evidence" value="ECO:0007669"/>
    <property type="project" value="TreeGrafter"/>
</dbReference>
<dbReference type="CDD" id="cd17652">
    <property type="entry name" value="A_NRPS_CmdD_like"/>
    <property type="match status" value="3"/>
</dbReference>
<gene>
    <name evidence="7" type="ORF">SAMN05216252_12759</name>
</gene>
<dbReference type="RefSeq" id="WP_089228011.1">
    <property type="nucleotide sequence ID" value="NZ_FZOF01000027.1"/>
</dbReference>
<dbReference type="SUPFAM" id="SSF52777">
    <property type="entry name" value="CoA-dependent acyltransferases"/>
    <property type="match status" value="14"/>
</dbReference>
<feature type="domain" description="Carrier" evidence="6">
    <location>
        <begin position="2052"/>
        <end position="2127"/>
    </location>
</feature>
<dbReference type="FunFam" id="3.30.559.30:FF:000001">
    <property type="entry name" value="Non-ribosomal peptide synthetase"/>
    <property type="match status" value="3"/>
</dbReference>
<feature type="domain" description="Carrier" evidence="6">
    <location>
        <begin position="5228"/>
        <end position="5303"/>
    </location>
</feature>
<keyword evidence="8" id="KW-1185">Reference proteome</keyword>
<dbReference type="SUPFAM" id="SSF56801">
    <property type="entry name" value="Acetyl-CoA synthetase-like"/>
    <property type="match status" value="7"/>
</dbReference>
<keyword evidence="4" id="KW-0597">Phosphoprotein</keyword>
<dbReference type="Pfam" id="PF00550">
    <property type="entry name" value="PP-binding"/>
    <property type="match status" value="7"/>
</dbReference>
<dbReference type="GO" id="GO:0008610">
    <property type="term" value="P:lipid biosynthetic process"/>
    <property type="evidence" value="ECO:0007669"/>
    <property type="project" value="UniProtKB-ARBA"/>
</dbReference>
<dbReference type="InterPro" id="IPR036736">
    <property type="entry name" value="ACP-like_sf"/>
</dbReference>
<dbReference type="GO" id="GO:0016874">
    <property type="term" value="F:ligase activity"/>
    <property type="evidence" value="ECO:0007669"/>
    <property type="project" value="UniProtKB-KW"/>
</dbReference>
<dbReference type="NCBIfam" id="NF004282">
    <property type="entry name" value="PRK05691.1"/>
    <property type="match status" value="8"/>
</dbReference>
<dbReference type="CDD" id="cd19544">
    <property type="entry name" value="E-C_NRPS"/>
    <property type="match status" value="2"/>
</dbReference>
<keyword evidence="5" id="KW-0436">Ligase</keyword>
<dbReference type="InterPro" id="IPR001242">
    <property type="entry name" value="Condensation_dom"/>
</dbReference>
<comment type="cofactor">
    <cofactor evidence="1">
        <name>pantetheine 4'-phosphate</name>
        <dbReference type="ChEBI" id="CHEBI:47942"/>
    </cofactor>
</comment>
<dbReference type="Gene3D" id="3.30.559.30">
    <property type="entry name" value="Nonribosomal peptide synthetase, condensation domain"/>
    <property type="match status" value="7"/>
</dbReference>
<dbReference type="PROSITE" id="PS00455">
    <property type="entry name" value="AMP_BINDING"/>
    <property type="match status" value="7"/>
</dbReference>
<dbReference type="SMART" id="SM00824">
    <property type="entry name" value="PKS_TE"/>
    <property type="match status" value="1"/>
</dbReference>
<dbReference type="GO" id="GO:0072330">
    <property type="term" value="P:monocarboxylic acid biosynthetic process"/>
    <property type="evidence" value="ECO:0007669"/>
    <property type="project" value="UniProtKB-ARBA"/>
</dbReference>
<dbReference type="FunFam" id="3.40.50.980:FF:000002">
    <property type="entry name" value="Enterobactin synthetase component F"/>
    <property type="match status" value="2"/>
</dbReference>
<dbReference type="NCBIfam" id="NF003417">
    <property type="entry name" value="PRK04813.1"/>
    <property type="match status" value="7"/>
</dbReference>
<dbReference type="PANTHER" id="PTHR45527:SF1">
    <property type="entry name" value="FATTY ACID SYNTHASE"/>
    <property type="match status" value="1"/>
</dbReference>
<feature type="domain" description="Carrier" evidence="6">
    <location>
        <begin position="3116"/>
        <end position="3191"/>
    </location>
</feature>
<dbReference type="PROSITE" id="PS50075">
    <property type="entry name" value="CARRIER"/>
    <property type="match status" value="7"/>
</dbReference>
<reference evidence="7 8" key="1">
    <citation type="submission" date="2017-06" db="EMBL/GenBank/DDBJ databases">
        <authorList>
            <person name="Kim H.J."/>
            <person name="Triplett B.A."/>
        </authorList>
    </citation>
    <scope>NUCLEOTIDE SEQUENCE [LARGE SCALE GENOMIC DNA]</scope>
    <source>
        <strain evidence="7 8">CGMCC 4.1858</strain>
    </source>
</reference>
<dbReference type="InterPro" id="IPR009081">
    <property type="entry name" value="PP-bd_ACP"/>
</dbReference>
<dbReference type="CDD" id="cd12117">
    <property type="entry name" value="A_NRPS_Srf_like"/>
    <property type="match status" value="1"/>
</dbReference>
<dbReference type="PANTHER" id="PTHR45527">
    <property type="entry name" value="NONRIBOSOMAL PEPTIDE SYNTHETASE"/>
    <property type="match status" value="1"/>
</dbReference>
<feature type="domain" description="Carrier" evidence="6">
    <location>
        <begin position="6285"/>
        <end position="6359"/>
    </location>
</feature>
<evidence type="ECO:0000313" key="8">
    <source>
        <dbReference type="Proteomes" id="UP000198280"/>
    </source>
</evidence>
<dbReference type="FunFam" id="1.10.1200.10:FF:000016">
    <property type="entry name" value="Non-ribosomal peptide synthase"/>
    <property type="match status" value="4"/>
</dbReference>
<dbReference type="InterPro" id="IPR045851">
    <property type="entry name" value="AMP-bd_C_sf"/>
</dbReference>
<dbReference type="Gene3D" id="2.30.38.10">
    <property type="entry name" value="Luciferase, Domain 3"/>
    <property type="match status" value="7"/>
</dbReference>
<dbReference type="GO" id="GO:0005829">
    <property type="term" value="C:cytosol"/>
    <property type="evidence" value="ECO:0007669"/>
    <property type="project" value="TreeGrafter"/>
</dbReference>
<dbReference type="Gene3D" id="3.30.559.10">
    <property type="entry name" value="Chloramphenicol acetyltransferase-like domain"/>
    <property type="match status" value="7"/>
</dbReference>
<dbReference type="GO" id="GO:0031177">
    <property type="term" value="F:phosphopantetheine binding"/>
    <property type="evidence" value="ECO:0007669"/>
    <property type="project" value="InterPro"/>
</dbReference>
<protein>
    <submittedName>
        <fullName evidence="7">Amino acid adenylation domain-containing protein</fullName>
    </submittedName>
</protein>
<feature type="domain" description="Carrier" evidence="6">
    <location>
        <begin position="7372"/>
        <end position="7447"/>
    </location>
</feature>
<evidence type="ECO:0000256" key="4">
    <source>
        <dbReference type="ARBA" id="ARBA00022553"/>
    </source>
</evidence>
<dbReference type="SUPFAM" id="SSF47336">
    <property type="entry name" value="ACP-like"/>
    <property type="match status" value="7"/>
</dbReference>
<feature type="domain" description="Carrier" evidence="6">
    <location>
        <begin position="4172"/>
        <end position="4247"/>
    </location>
</feature>
<dbReference type="NCBIfam" id="TIGR01733">
    <property type="entry name" value="AA-adenyl-dom"/>
    <property type="match status" value="7"/>
</dbReference>
<dbReference type="GO" id="GO:0017000">
    <property type="term" value="P:antibiotic biosynthetic process"/>
    <property type="evidence" value="ECO:0007669"/>
    <property type="project" value="UniProtKB-ARBA"/>
</dbReference>
<sequence length="7714" mass="827833">MIPLSFAQQRLWFLGELQGPNGMYNIPITLRLAGDLNHDALHTALVDLIERHEALRTVIATVDGVPEQRILTSDDAGLRLPVIKVTEDEIARVVAEESVRPFDLSREIPLRACLLAVGPRDHVLLLVAHHIASDGWSLAPLARDVSTAYTARCGGQAPTWEPLPIQYADYALWQRELLEGEDDPTSFLNGELSYWRAALADLPEELPLPFDRPRPSVPSHRNGSADLDVPADLHRRIAALARAEGVTMFAVLHAALATTLSRLGSGTDIPIGTPVAGRTEVDLNDLVGFFVNTLVIRGDLSGRPSFRDVLARVHERNLDALTHQELPFERLVEDLAPARSLARQPLFQVMLALQDNVEPALALPGLDVTVLASREAPARADLAVSVRETFGPGGVPAGLMGGIGYAADLFDHGTVRTLIERFVRVLDAVTADPAQPVDDIDLLSPAERRQVLAGWNDTAHDVPAATLPGLFQAQVVRTPDAAAVMFEDTEVSYSELNARANRLARHLVGHGVGPESLVGVHLERSADLVVTLLAVLKAGGAYLPVDPDHPADRIAHLLSDARPAVVVTTGALHPRLPASGKTRHLVLDDPDTALALAGLSPADLGDSDRRGVLLPAHPAYVIYTSGSTGRPKGVAVPHQGVVNRLEWMQHQYPIGASDRVLQKTPFGFDVSVWEFFWPLLQGAVLVVARPGGHRDPAYLADLIQTRHVTVSHFVPSMLKAFLIEPSASHCTTLRAVLCSGEALSPELRDRFLRTLSTPLHNLYGPTEASIDVTHASHLAGDDPTVPIGRPVWNTRTYVLDASLRPVPPGVPGELYLAGAQLARGYVERPGLTAERFVANPHGRPGERVYRTGDLVRWTTDGQLEYLGRTDDQVKIRGFRIELGEIEAALASHPAAAQAAVVVREDHPGDKRLIGYVVPKTGIDAADVRAHVAGLLPDYMVPSAVVVLDTLPVTVNGKLDRAALPAPDYATGHTGRGARTPREELLCEAFAEILGRPHVGVDDNFFDLGGHSLLAVTLVERLRARGLSVDVRSLFTTPTVAGLAATTGRAEVQVPANRIPAGAQVITPDMLPLVDLDAGHIAEITARVPGGAANVADVYPLAPLQEGILFHHLMGGETTDEDVYVLPTVLRFDSRGRLDEFVTALQKVVDRHDNLRTAVLWEGLPEPVQVVLRHAALPVREVVLTGDADAPADDQELVARLLAACPASMTVSSAPLIRMHVAAQPGGAQWLALVQVHHLIQDHTALDVILGEVQAFVDGSDDELPAPAPYRDVVAQARGQVSRQEHEAYFGRLLGDVVEPTAPFGLVDVHGDGRGATESTARMDPRLAERLREQARRLGVSPATLFHVIWSRVLAATSGRDDVVFGTILFGRMGTGAERVVGLFINTLPVRVSTRGSGTRDVVRAVQAQLAELLLHEHAPLALAQRMSGIRGDAPLFTSLLNYRHSGTDSEQARAGLPGVDVLFMQERTNYPVGMIVDDTGDDFVLTAQVVAPGSPDVLCAMMETVGEGVVAALEAAPDVPLGDIEVLGADERRRVLVEWNDTARDVPAMTLPELFQAQAARTPDAPAVVFGDTELTYAELNTRANRLARHLVEHGIGPEHLVAVALPRSADLIVAILAVMKAGGAYLPVDPAYPADRITYLLTDARPALLITNEATQEQLSAGDVTQLSLDDPRLRHALTALSDNDLQGTDRHGPLLTAHPAYVIYTSGSTGRPKGVTVTHHGLASLITAQAEKFAITTASRILQFASPSFDAAIAEIAVTLCTGATLVTATRDDLVPGTALTRLIAHQNVTHATLPPAVLPHLDPHDLPHLTTLITAGEALPAHQVTPWAADRSLVNAYGPTETTVCATTAELTPTTDVHIGAPITNTRVFVLDAALRPVPIGVAGELYVSGAGLARGYLNRPGLTAERFVANPYGTPIERMYRTGDLARWTTDGQLEYLGRTDDQVKIRGFRIELGEVEAALASNPAVAQAAAVVREDQPGDHRLTAYVVPTTADVDSAAVRAHVAGVLPDHMVPSAVVVLDALPLSVNGKLDRKALPAPAYGTTEESREPRTPQEQLLCQLFADVLGVPTVGVDENFFDLGGHSLLATRLVSRIRTTLGVELPIRALFETPTVAGLAGRLTDAGTARRRLTTGSRPEVVPLSFAQQRLWFLGELAGSSGLYNIPIALRLTGDLHPEALHAAIHDVVTRHEVLRTVFPSADGSPSQRVLGPDATDLRLPVIDVAEGDMARAVGEEAVRAFDLGREIPLRARLFAVTPQDHVLVVVLHHIAGDGWSLAPLARDISTAYAARVGNQIPAWEPLPVQYADYTLWQRELLGDEDDPASLHGTQLAYWRETLAGLPEELTLPADRPRPPVASHRGATAGIRIDADLHTRLTALARAEGVTMFMVLNAALATLLSRLGAGTDIPVGTPVAGRTDENLNDLVGFFVNTLVIRTDVSGTPSFREVLRRVREQSLGALAHQDVPFERLVEDLAPARSLARHPLFQVLLALQNTTDPALDLPGLDSRLLPNGDQPAKFDLDLQLRETHTDGRPAGLTGTITYATDLYDRTTVDTLVQRLIRVLDTVTADPALPVTAVDLLSETERRQVLVEWNDTGREVPPATLAELFEAQVARRQDATAVEFDGVALSYAELNARANRLARLLVSRGVRPQDRVAVMMDRSADLVVALLATVKAGAAYMPIDPAYPADRIAFMLADARPALLVTQRAQVRADVAGERVVVDDPSVAAELADLGGLDLSDADRLGRSLAVHPAYVIYTSGSTGRPKGVVVPQQAVVRLVRQANYVALGADDVVAQASSVSFDAATFEIWGALVNGATLVGVDRDVLLAPERLTAQIERSGITTMFVTTALFNRLAAESPEGLGRLRNLLFGGEAVDPASVRRVLEVAAPKHLLHVYGPTETTTFATWQLVERVEGGSVPIGRAVSGNRLYVLDRALRPVPPGVAGELYVSGAGLAHGYVDRPALTAERFVANPFDGPGERMYRTGDLVRWTADGQLEYLARTDHQVKIRGFRIEPGEIEAALLAHPSVAHAAVVVREDHPGDKRLVGYVVPGGNADDAALDGVAVREYVSRLLPEYMLPSAVVVLDALPLTVNGKLDRKALPAPDYTATSPGREPRTLQEHLLSQAFADVLGLPQVGVDDDFFDLGGHSLLATRLVSRIRTTLGAEIPIRALFETPTVAGLARRLTDSGPARQRLNAGPRPAPVPLSFAQQRLWFLGELEGPSGLYNIPIALRLTGDLDHDALRTALTDVVARHEALRTVFAVADGTPEQHILGPDAIDLRLPMTEVPGGGLEQAVADESHRPFDLARDIPLRARLFAVTPQEHVLVLVLHHVAGDGWSLAPLARDISTAYAARSDGHAPTWEPLPVQYADYALWQRDLLGDPDDPASLHNAQLAYWRQALAGLPEELALPGDRPRPSVATHRGGTARLHIDADLHQRLSALARAEGVTMFMVLNAAVATLLSRLGSGTDIPIGTSVAGRTDENLDELVGFFVNSLVIRTDVSGDPSFREVLRRVREQSLGALAHQDVPFERLVEDLAPARSLARHPLFQVMLGLQNTTTPVLDLPGLAAAPLPAGEQPAKFDLDVQLQEIFAPHGRPSGLTGVITYAADLFDHATVVTLVERLVRLLEAVAGDSARPVTGIDLLSPAERRQVLVEWNDTAHEVPASTLPELFQAQAARTPDATALVFEDSEVSYADLNARANRLARLLLAHGAGPEQIVALALPRSADLIVALLAVLKTGAAYLPIDPDHPADRIAHLLTDAQPALLVTTEAVGPEGNVGRLLLDAPDTARALDGLPGGDLDDAERHGPLLPAHPAYVIYTSGSTGQPKGVAVTHQGVVNYIARTWHAYPDLSGSTLLHASIAFDLGVTALYGALTSGGRLHIATWDETLPATLAGHEITFLKATPSHLAFLQTLPGNWAPTGRLMLGGEPLRTAQLQQWHRDHPDVPVVNHYGPTETTVGCTDHPVNAAGDTGRGITPIGRPMWNTQTYVLDPALRPVPPGTPGELYVAGAQLARGYLNRPALTAERFVANPYSGLGERMYRTGDLARWTGDGRLEYLGRADDQVKIRGFRIEPGETEAALTSHPAVAQATVVVREDHPGDKRLIGYIVPATDVDGATVRAHVAGLLPDYMVPAAVVVLDALPLTANGKLDRRALPAPAYETTEGSREPRTLQEQLLCQVFAGILGLPHVGVDDDFFDLGGHSLLAVRLVSRIRTVLGVEVPIRALFESPTVAGLATRLGDMDNEARPQIKPRPRPEVLPLSFAQTRLWFLRQLEGGNANYNIPVALRLTGALDAEAMGAALRDVLVRHEALRTVFPATDGTPQQLVLPSESVSFDVPLIDVAEADLREEIERASRAAFELRTDIPLRARLFRLSPQEHVLVIVVHHIAADAWSLGPLARDVSDAYSARSNGRPPLWEALPVQYADYTLWQRDLLGDPDDPASLHSTQLTYWRERLAGLPEELALPADRPRPRTATHRGGTSGVHIDAALHQRLNALAQAEGVTMFMVLNAALATLFSRLGAGTDIPIGTPIAGRTDENLDQLVGFFINTLVIRTDLSGDPTFRDMLHRVRDESLGALAHQDLPFERLVEDLSPARSTARHPLFQTMLVLQNVAPATLDVPGLGIERIDVGDNPVFDLSFVVAEAFDAGGGAAGVNGIVTFAADLFDHATVDGLVERLVQVLEAVTADPDLPVGRIEVLGADERRRVLVEWNDTARDVPVMTLPELFQAQAARTPDATAVVFGDTELTYAELNARANRLARHLVEHGIGPEHLVAVALPRSADLIVAILAVMKAGGAYLPVDPAYPTDRITYLLTDARPALLITNEATKDTLPAADATQLNLNDVELGQALTVLPDNELQDTERHGPLLTAHPAYVIYTSGSTGRPKGVTVTHHGLSSLVTAQAEKFAITTTSRILQFASPSFDAAIAEIAVTLCTGACLVLAAQEDLVDGAALPLLLTAGRVTHVTLPPVLLAGLHADSLPTVTTLVTAGESLRPDLVGPWAAGRRLVNAYGPTESTVCTTMAVLTGDSAVPYIGEPIASTRVFVLDAALRPVPIGIAGELYVCGAGLARGYLDRPGLTAERFVANPYDGAGERMYRTGDLVRWNAEGQLEYLGRTDDQVKIRGFRIELGEIEAALASHPAVAQAAVIVREDHPGDKRLIGYVVPSGNADGPELRAHVAGLLPDYMVPAAIVALDALPLTANRKLDRKALPAPDYGARVTGRAPANAQEEILCALAAETLGLPSVGIDDNFFELGGHSLLATRLISRIRSAFAVEMPIRTLFEAPTLRELADHLTTTTASRPALVPAQRPELVPLSFAQQRLWFLGELEGPSPTYNIPMALRLSGALDTDALHAALHDVVARHEVLRTVITTVDGRPYQRIIDTDDVADLLTAIPVTEDGLRAWVSDAAAHRFDMATEIPVRMSLAKVSPDEHVLVVVLHHIAGDGWSLGPLAHDVSTAYTARTTGTAPTWAPLPVQYADYGLWQRELLGDASDAGSLLTEQLAYWRHALDGAPEELPLPADRPRPPVASHRGATVDLHIDADVHQAVVDLARAHGVTVFMVVQAALATLLHRLGAGDDIPIGTPIAGRTDQALDDLVGFFVNTLVLRSDLSGNPDFTQLLERVRERALNAYAHQDVPFERLVEELTPTRSMARHPLFQVMLTLQNITQATLELPGLTIEALPTGGSPAKFDLDVQLNEHLTDDGRPAGLRGVITYATDLFDHHTAAAIAERFTRVLQTVTADPSVPVSRTEVLDATERDRILVRWNDTARDVPLATLPELFQSQVARTPDATAVVFEDTELSYAELNTRANRLARVLIDRGVRPEDVVALALPRSIDLVVAILAVMKAGGAYLPIDPRYPADRIAYMLTDARPAVLITGQAAQDELPPTDVVHLSLEDAGLREDLAGRPGHDVTDAERRGPLLLGHPAYVIYTSGSTGTPKGVLVTHRGVPNLAADHIDRLRIGPESRLLQFASPSFDASVADMWPAWLAGAAVVLASADETSPGAPLARLAARQRVTHATLPPATLPLLASAGGLPEGMTLVVAGDVCPPETAERWSRGRLMLNIYGPTEATVASLASTPLSGAGVPPIGAPLWNMRAYVLDAAMRPVPPGVAGELYLAGVQLARGYVNRPALTAERFVANPYGGAGERMYRTGDLARWNIGGQLEYLGRTDDQVKIRGFRIELGEVEAALASHPAVAQAAVIVREDQPGDKRLVGYVVPSGNADGPELRAHVAGLLPDYMVPAAIVALDALPLTANRKLDRKALPAPDYGARVTGRAPANAQEEILCAVFAEVLDLPSVGVDDNFFELGGHSLLAVTLVERARERGIAVDVRSLFVSPTVAKLAAAVEQTAGRVAVPPNGIPADATAITPEMVTLVDLTGEEIARIVAAVPGGAANITDIYPLAPLQEGIFFHSLMESDNDSDPYVLPIALRFDSRARVDAFLAAVQRVVDRHDILRTSFAWEGLREPVQVVARQATLAVREVDLAAGTDHDGSDMADRLLAACPPRMDLSRGPLLRAHVARRPGGNHWMVVLQVHHLIQDHTALDVVMGEVAAFLDGRQDTLPEPLPFREFVGQARLGVSSQEHEAFFAALLGDVSEPTAPYGLLDVFGDGRDVSEARTPLDADLAARLREQARRLGVSPATLFHVAWARVVSVTSGRDDVVFGTVLFGRMNAGTGADRVPGLFMNTLPVRVNASAGGVLEAVRGMQTQLAELLVHEHAPLAVAQQASGVSTQTPLFTSLFNYRHSEAAAAGAGLDGVDLLRAHERTNFPVAVSVDDTGEGFAVKAQTVSPIDPRALAAMVTTAAEAVVSTLETAPSTALGQVEVLEGAERKRILVEWNDTARDVAPATLPELFQSQVARTPDASAVVFEDLPLTYAELNARANRLARLLVARGAGPERRVAVMMDRSADLVVTLLAVLKAGAAYVPIDPEYPAERVAYVLQDAKPALVVTTSGVGGVLPEGVARVVLDDPTTMTELGTLAGGDLSDTDRSRALLPAHPAYVIYTSGSTGRPKGVAVPHAGVVNRLAWMQDAYRLSSDDRVVQKTPFGFDVSVWEFFWPLIEGATLVMARPGGHRDPAYLAELIRREQVTVAHFVPSMLQVFVTEPTARDCTSLRAVVCSGEALPASLRDQFHTLLPIPLHNLYGPTEASIDVTAFTCEPGADTTGAVPIGRPIWNTQAFVLDAALRPVPPGVAGELYLAGVQLARGYLDRPALTAERFVANPHSTTGERMYRTGDLARWTTDGQLEYLGRTDHQVKIRGFRIELGEIETALLTHPSVAQTAVVVREDQPGDQRLTAYLVPANGPDGGVDIAEIRAGLSAVLPEYMIPAAIVVLDGLPLTVNGKLNRSALPAPDYATGPTSWQPRTTDEHLLREIFAGVLGLPAVGGNDNFFELGGHSLLAVRLLGEIRNATGTQLSLMSVFQNPTVAGLASLLGTGDGTEEDLFQPVVALRRHGDRPPLFCLPPASGFGLSYIGLVRHLDADQPVYGLQAPGVTRAQTAPSDLDALVTWYVDHITSVQRSGPYHLLGWSMGGNLAHAVAVQLQQAGQEVALLAMMDAYPPDTEAPHAEADDHTVMVQLLRALGRTVAIPDHPLTVPETLKIIKEEITDLPELTEDHLRGVIQNTRDNWRMVRRTTPGHFTGDILHFPATESGFSREEVVQRWAPYFTGRLHSHPVASAHNDMTQPEPLRQVGTVLAGVLARRSR</sequence>
<dbReference type="CDD" id="cd19540">
    <property type="entry name" value="LCL_NRPS-like"/>
    <property type="match status" value="5"/>
</dbReference>
<dbReference type="PROSITE" id="PS00012">
    <property type="entry name" value="PHOSPHOPANTETHEINE"/>
    <property type="match status" value="7"/>
</dbReference>
<dbReference type="Gene3D" id="3.40.50.980">
    <property type="match status" value="14"/>
</dbReference>
<dbReference type="Gene3D" id="3.40.50.1820">
    <property type="entry name" value="alpha/beta hydrolase"/>
    <property type="match status" value="2"/>
</dbReference>
<dbReference type="InterPro" id="IPR001031">
    <property type="entry name" value="Thioesterase"/>
</dbReference>
<dbReference type="OrthoDB" id="2472181at2"/>
<dbReference type="FunFam" id="3.30.300.30:FF:000010">
    <property type="entry name" value="Enterobactin synthetase component F"/>
    <property type="match status" value="7"/>
</dbReference>
<dbReference type="InterPro" id="IPR000873">
    <property type="entry name" value="AMP-dep_synth/lig_dom"/>
</dbReference>
<dbReference type="Pfam" id="PF00975">
    <property type="entry name" value="Thioesterase"/>
    <property type="match status" value="1"/>
</dbReference>
<dbReference type="Proteomes" id="UP000198280">
    <property type="component" value="Unassembled WGS sequence"/>
</dbReference>
<dbReference type="FunFam" id="3.40.50.980:FF:000001">
    <property type="entry name" value="Non-ribosomal peptide synthetase"/>
    <property type="match status" value="7"/>
</dbReference>
<dbReference type="InterPro" id="IPR006162">
    <property type="entry name" value="Ppantetheine_attach_site"/>
</dbReference>
<dbReference type="InterPro" id="IPR020806">
    <property type="entry name" value="PKS_PP-bd"/>
</dbReference>
<evidence type="ECO:0000256" key="2">
    <source>
        <dbReference type="ARBA" id="ARBA00006432"/>
    </source>
</evidence>
<dbReference type="InterPro" id="IPR020802">
    <property type="entry name" value="TesA-like"/>
</dbReference>
<dbReference type="GO" id="GO:0044550">
    <property type="term" value="P:secondary metabolite biosynthetic process"/>
    <property type="evidence" value="ECO:0007669"/>
    <property type="project" value="UniProtKB-ARBA"/>
</dbReference>